<dbReference type="Proteomes" id="UP001652640">
    <property type="component" value="Chromosome 14"/>
</dbReference>
<organism evidence="22 23">
    <name type="scientific">Odocoileus virginianus</name>
    <name type="common">White-tailed deer</name>
    <dbReference type="NCBI Taxonomy" id="9874"/>
    <lineage>
        <taxon>Eukaryota</taxon>
        <taxon>Metazoa</taxon>
        <taxon>Chordata</taxon>
        <taxon>Craniata</taxon>
        <taxon>Vertebrata</taxon>
        <taxon>Euteleostomi</taxon>
        <taxon>Mammalia</taxon>
        <taxon>Eutheria</taxon>
        <taxon>Laurasiatheria</taxon>
        <taxon>Artiodactyla</taxon>
        <taxon>Ruminantia</taxon>
        <taxon>Pecora</taxon>
        <taxon>Cervidae</taxon>
        <taxon>Odocoileinae</taxon>
        <taxon>Odocoileus</taxon>
    </lineage>
</organism>
<evidence type="ECO:0000256" key="14">
    <source>
        <dbReference type="ARBA" id="ARBA00039068"/>
    </source>
</evidence>
<dbReference type="RefSeq" id="XP_070332855.1">
    <property type="nucleotide sequence ID" value="XM_070476754.1"/>
</dbReference>
<dbReference type="CDD" id="cd06455">
    <property type="entry name" value="M3A_TOP"/>
    <property type="match status" value="1"/>
</dbReference>
<evidence type="ECO:0000256" key="20">
    <source>
        <dbReference type="RuleBase" id="RU003435"/>
    </source>
</evidence>
<evidence type="ECO:0000256" key="8">
    <source>
        <dbReference type="ARBA" id="ARBA00022833"/>
    </source>
</evidence>
<evidence type="ECO:0000313" key="22">
    <source>
        <dbReference type="Proteomes" id="UP001652640"/>
    </source>
</evidence>
<dbReference type="Gene3D" id="3.40.390.10">
    <property type="entry name" value="Collagenase (Catalytic Domain)"/>
    <property type="match status" value="1"/>
</dbReference>
<dbReference type="InterPro" id="IPR001567">
    <property type="entry name" value="Pept_M3A_M3B_dom"/>
</dbReference>
<evidence type="ECO:0000313" key="23">
    <source>
        <dbReference type="RefSeq" id="XP_070332855.1"/>
    </source>
</evidence>
<evidence type="ECO:0000259" key="21">
    <source>
        <dbReference type="Pfam" id="PF01432"/>
    </source>
</evidence>
<evidence type="ECO:0000256" key="16">
    <source>
        <dbReference type="ARBA" id="ARBA00041659"/>
    </source>
</evidence>
<dbReference type="PANTHER" id="PTHR11804">
    <property type="entry name" value="PROTEASE M3 THIMET OLIGOPEPTIDASE-RELATED"/>
    <property type="match status" value="1"/>
</dbReference>
<comment type="similarity">
    <text evidence="3 20">Belongs to the peptidase M3 family.</text>
</comment>
<reference evidence="22" key="1">
    <citation type="journal article" date="2022" name="J. Hered.">
        <title>A De Novo Chromosome-Level Genome Assembly of the White-Tailed Deer, Odocoileus Virginianus.</title>
        <authorList>
            <person name="London E.W."/>
            <person name="Roca A.L."/>
            <person name="Novakofski J.E."/>
            <person name="Mateus-Pinilla N.E."/>
        </authorList>
    </citation>
    <scope>NUCLEOTIDE SEQUENCE [LARGE SCALE GENOMIC DNA]</scope>
</reference>
<keyword evidence="6 20" id="KW-0479">Metal-binding</keyword>
<keyword evidence="11 20" id="KW-0482">Metalloprotease</keyword>
<comment type="cofactor">
    <cofactor evidence="20">
        <name>Zn(2+)</name>
        <dbReference type="ChEBI" id="CHEBI:29105"/>
    </cofactor>
    <text evidence="20">Binds 1 zinc ion.</text>
</comment>
<dbReference type="InterPro" id="IPR045090">
    <property type="entry name" value="Pept_M3A_M3B"/>
</dbReference>
<keyword evidence="5 20" id="KW-0645">Protease</keyword>
<feature type="domain" description="Peptidase M3A/M3B catalytic" evidence="21">
    <location>
        <begin position="492"/>
        <end position="682"/>
    </location>
</feature>
<evidence type="ECO:0000256" key="19">
    <source>
        <dbReference type="ARBA" id="ARBA00046222"/>
    </source>
</evidence>
<dbReference type="InterPro" id="IPR024079">
    <property type="entry name" value="MetalloPept_cat_dom_sf"/>
</dbReference>
<evidence type="ECO:0000256" key="1">
    <source>
        <dbReference type="ARBA" id="ARBA00004173"/>
    </source>
</evidence>
<reference evidence="23" key="2">
    <citation type="submission" date="2025-08" db="UniProtKB">
        <authorList>
            <consortium name="RefSeq"/>
        </authorList>
    </citation>
    <scope>IDENTIFICATION</scope>
    <source>
        <tissue evidence="23">Tongue muscle</tissue>
    </source>
</reference>
<evidence type="ECO:0000256" key="12">
    <source>
        <dbReference type="ARBA" id="ARBA00023128"/>
    </source>
</evidence>
<evidence type="ECO:0000256" key="2">
    <source>
        <dbReference type="ARBA" id="ARBA00004496"/>
    </source>
</evidence>
<dbReference type="SUPFAM" id="SSF55486">
    <property type="entry name" value="Metalloproteases ('zincins'), catalytic domain"/>
    <property type="match status" value="1"/>
</dbReference>
<keyword evidence="9" id="KW-0809">Transit peptide</keyword>
<keyword evidence="10" id="KW-0007">Acetylation</keyword>
<keyword evidence="4" id="KW-0963">Cytoplasm</keyword>
<evidence type="ECO:0000256" key="7">
    <source>
        <dbReference type="ARBA" id="ARBA00022801"/>
    </source>
</evidence>
<dbReference type="InterPro" id="IPR024080">
    <property type="entry name" value="Neurolysin/TOP_N"/>
</dbReference>
<dbReference type="InterPro" id="IPR024077">
    <property type="entry name" value="Neurolysin/TOP_dom2"/>
</dbReference>
<keyword evidence="12" id="KW-0496">Mitochondrion</keyword>
<dbReference type="PANTHER" id="PTHR11804:SF44">
    <property type="entry name" value="NEUROLYSIN, MITOCHONDRIAL"/>
    <property type="match status" value="1"/>
</dbReference>
<evidence type="ECO:0000256" key="4">
    <source>
        <dbReference type="ARBA" id="ARBA00022490"/>
    </source>
</evidence>
<evidence type="ECO:0000256" key="5">
    <source>
        <dbReference type="ARBA" id="ARBA00022670"/>
    </source>
</evidence>
<dbReference type="Gene3D" id="1.20.1050.40">
    <property type="entry name" value="Endopeptidase. Chain P, domain 1"/>
    <property type="match status" value="1"/>
</dbReference>
<feature type="domain" description="Peptidase M3A/M3B catalytic" evidence="21">
    <location>
        <begin position="251"/>
        <end position="491"/>
    </location>
</feature>
<evidence type="ECO:0000256" key="15">
    <source>
        <dbReference type="ARBA" id="ARBA00039454"/>
    </source>
</evidence>
<name>A0ABM4IYF3_ODOVR</name>
<keyword evidence="7 20" id="KW-0378">Hydrolase</keyword>
<gene>
    <name evidence="23" type="primary">NLN</name>
</gene>
<evidence type="ECO:0000256" key="11">
    <source>
        <dbReference type="ARBA" id="ARBA00023049"/>
    </source>
</evidence>
<accession>A0ABM4IYF3</accession>
<comment type="subcellular location">
    <subcellularLocation>
        <location evidence="2">Cytoplasm</location>
    </subcellularLocation>
    <subcellularLocation>
        <location evidence="1">Mitochondrion</location>
    </subcellularLocation>
</comment>
<evidence type="ECO:0000256" key="3">
    <source>
        <dbReference type="ARBA" id="ARBA00006040"/>
    </source>
</evidence>
<keyword evidence="8 20" id="KW-0862">Zinc</keyword>
<protein>
    <recommendedName>
        <fullName evidence="15">Neurolysin, mitochondrial</fullName>
        <ecNumber evidence="14">3.4.24.16</ecNumber>
    </recommendedName>
    <alternativeName>
        <fullName evidence="17">Microsomal endopeptidase</fullName>
    </alternativeName>
    <alternativeName>
        <fullName evidence="18">Mitochondrial oligopeptidase M</fullName>
    </alternativeName>
    <alternativeName>
        <fullName evidence="16">Neurotensin endopeptidase</fullName>
    </alternativeName>
</protein>
<dbReference type="EC" id="3.4.24.16" evidence="14"/>
<evidence type="ECO:0000256" key="13">
    <source>
        <dbReference type="ARBA" id="ARBA00035987"/>
    </source>
</evidence>
<proteinExistence type="inferred from homology"/>
<evidence type="ECO:0000256" key="9">
    <source>
        <dbReference type="ARBA" id="ARBA00022946"/>
    </source>
</evidence>
<comment type="catalytic activity">
    <reaction evidence="13">
        <text>Preferential cleavage in neurotensin: 10-Pro-|-Tyr-11.</text>
        <dbReference type="EC" id="3.4.24.16"/>
    </reaction>
</comment>
<evidence type="ECO:0000256" key="18">
    <source>
        <dbReference type="ARBA" id="ARBA00042607"/>
    </source>
</evidence>
<comment type="function">
    <text evidence="19">Hydrolyzes oligopeptides such as neurotensin, bradykinin and dynorphin A. Acts as a regulator of cannabinoid signaling pathway by mediating degradation of hemopressin, an antagonist peptide of the cannabinoid receptor CNR1.</text>
</comment>
<keyword evidence="22" id="KW-1185">Reference proteome</keyword>
<dbReference type="Pfam" id="PF01432">
    <property type="entry name" value="Peptidase_M3"/>
    <property type="match status" value="2"/>
</dbReference>
<dbReference type="GeneID" id="110148404"/>
<evidence type="ECO:0000256" key="10">
    <source>
        <dbReference type="ARBA" id="ARBA00022990"/>
    </source>
</evidence>
<sequence length="686" mass="78392">MIVQCLLAVRGLHRVGGSRVLFRMTLGREEMSPLQAMSSYMAAGRNVLRWDLSPEQIKTRTEELISQTKQVYDAIGMLDIKEVTYENCLQALADVEVKYIVERTMLDFPQHVSSDKEVRAASTEADKRLSRFDIEMSMRQDIFLRIVHLKETCDLEKIKPEARRYLEKSVKMGKRNGLHLPEQVQNEIKAMKKRMSELCIDFNKNLNEDDTFLVFSKAELGALPDDFINSLEKTDGDKYKITLKYPHYFPVMKKCCIPETRRKMEMAFNTRCKEENTVILQQLLPLRAKVATLLGYSTHADFVLEMNTAQSTRHVTTFLDDLSQKLKPLGEAEREFILNLKKKECEERGFEYDGKINAWDLHYYMTQTEELKYSVDQETLKEYFPIEVVTEGLLSIYQELLGLSFEQVTDAHVWNKSVTLYSVKDKATGEVLGQFYLDLYPREGKYNHAACFGLQPGCLLPDGSRMMSVAALVVNFSQPLAGRPSLLRHDETDFARFSGTNVETDFVEVPSQMLENWVWDADSLRRLSKHYKHGSPITDDLLEKLVASRLVNTGLLTLRQIVLSKVDQSLHTNTALDAASEYAKYCTEILGVAATPGTNMPATFGHLAGGYDGQYYGYLWSEVFSTDMFYSCFKKEGIMNPEVGMKYRNLILKPGGSLDGMDMLQNFLTREPNQKAFLMSRGLPAQ</sequence>
<evidence type="ECO:0000256" key="6">
    <source>
        <dbReference type="ARBA" id="ARBA00022723"/>
    </source>
</evidence>
<dbReference type="Gene3D" id="1.10.1370.10">
    <property type="entry name" value="Neurolysin, domain 3"/>
    <property type="match status" value="1"/>
</dbReference>
<evidence type="ECO:0000256" key="17">
    <source>
        <dbReference type="ARBA" id="ARBA00041940"/>
    </source>
</evidence>